<organism evidence="1">
    <name type="scientific">viral metagenome</name>
    <dbReference type="NCBI Taxonomy" id="1070528"/>
    <lineage>
        <taxon>unclassified sequences</taxon>
        <taxon>metagenomes</taxon>
        <taxon>organismal metagenomes</taxon>
    </lineage>
</organism>
<dbReference type="AlphaFoldDB" id="A0A6C0E107"/>
<protein>
    <submittedName>
        <fullName evidence="1">Uncharacterized protein</fullName>
    </submittedName>
</protein>
<sequence>MKVYIVYSLFHHDDYRAYSSANVLKVFTYEDEAYNYAINKLLLMFEEFAIYSTYEEDSYKDNLFSKFHILSVINDENRTKEDIYNWIQFNLYDNILEEPEFTMMPTHINYLVTSKIIDNDDDE</sequence>
<evidence type="ECO:0000313" key="1">
    <source>
        <dbReference type="EMBL" id="QHT22392.1"/>
    </source>
</evidence>
<dbReference type="EMBL" id="MN739709">
    <property type="protein sequence ID" value="QHT22392.1"/>
    <property type="molecule type" value="Genomic_DNA"/>
</dbReference>
<reference evidence="1" key="1">
    <citation type="journal article" date="2020" name="Nature">
        <title>Giant virus diversity and host interactions through global metagenomics.</title>
        <authorList>
            <person name="Schulz F."/>
            <person name="Roux S."/>
            <person name="Paez-Espino D."/>
            <person name="Jungbluth S."/>
            <person name="Walsh D.A."/>
            <person name="Denef V.J."/>
            <person name="McMahon K.D."/>
            <person name="Konstantinidis K.T."/>
            <person name="Eloe-Fadrosh E.A."/>
            <person name="Kyrpides N.C."/>
            <person name="Woyke T."/>
        </authorList>
    </citation>
    <scope>NUCLEOTIDE SEQUENCE</scope>
    <source>
        <strain evidence="1">GVMAG-M-3300023179-111</strain>
    </source>
</reference>
<name>A0A6C0E107_9ZZZZ</name>
<proteinExistence type="predicted"/>
<accession>A0A6C0E107</accession>